<dbReference type="InterPro" id="IPR045851">
    <property type="entry name" value="AMP-bd_C_sf"/>
</dbReference>
<name>A0A918ZIL5_9ACTN</name>
<dbReference type="Gene3D" id="3.30.300.30">
    <property type="match status" value="1"/>
</dbReference>
<feature type="compositionally biased region" description="Pro residues" evidence="1">
    <location>
        <begin position="495"/>
        <end position="515"/>
    </location>
</feature>
<dbReference type="InterPro" id="IPR020845">
    <property type="entry name" value="AMP-binding_CS"/>
</dbReference>
<sequence>MPVSDLLAHRRADRGDHPAVVDSEGPLDYAGLGAAVDRAVGWLRAEGVTAGDRVVHAGRNDRSFLALFYATLRIGAVFVPVHPDLTDTQLAHIVDDCSAALAICSPGAGASAPRTAEPARAWQEIQRTPADDFTAEVPDDAVAMLIYTSGTTGRPKGVVCPHRQMLASLESINACLGYRADDVVLCRLPLSFDYGLYQALLCALTGGTLVLAERAGDMGLLRVIEDHGVTVVPLVPSLAQILTLLQRKHRRPTKVRLFTNTGARPGKAVMAELLDVFPGSGFASMYGMTECKRISILDPAEYAAHPDSVGRPIPGDEVRITAPDGTTLGPRQTGEIVVHGATVMAGYWGVPVEQQQRYVRRADGSLELHTGDQGWLDEDGRLYFVGRDDDMIKRRGIRLGLTEIEDAAERIPGVSAAVALRPEPEDGPLHLAVRTTLTAEEVRAHLALRLDRARRPDRISLIDTVPLTKNGKPDRRAVQLLVDPPGPPHADTAAPAPPSATAPPAPPSTPTPPIAEPTQTRTSHEPVAV</sequence>
<feature type="region of interest" description="Disordered" evidence="1">
    <location>
        <begin position="480"/>
        <end position="529"/>
    </location>
</feature>
<dbReference type="PROSITE" id="PS00455">
    <property type="entry name" value="AMP_BINDING"/>
    <property type="match status" value="1"/>
</dbReference>
<accession>A0A918ZIL5</accession>
<gene>
    <name evidence="3" type="ORF">GCM10014715_00730</name>
</gene>
<comment type="caution">
    <text evidence="3">The sequence shown here is derived from an EMBL/GenBank/DDBJ whole genome shotgun (WGS) entry which is preliminary data.</text>
</comment>
<dbReference type="InterPro" id="IPR050237">
    <property type="entry name" value="ATP-dep_AMP-bd_enzyme"/>
</dbReference>
<feature type="domain" description="AMP-dependent synthetase/ligase" evidence="2">
    <location>
        <begin position="10"/>
        <end position="348"/>
    </location>
</feature>
<proteinExistence type="predicted"/>
<dbReference type="GO" id="GO:0016878">
    <property type="term" value="F:acid-thiol ligase activity"/>
    <property type="evidence" value="ECO:0007669"/>
    <property type="project" value="UniProtKB-ARBA"/>
</dbReference>
<protein>
    <submittedName>
        <fullName evidence="3">AMP-dependent ligase</fullName>
    </submittedName>
</protein>
<reference evidence="3" key="2">
    <citation type="submission" date="2020-09" db="EMBL/GenBank/DDBJ databases">
        <authorList>
            <person name="Sun Q."/>
            <person name="Ohkuma M."/>
        </authorList>
    </citation>
    <scope>NUCLEOTIDE SEQUENCE</scope>
    <source>
        <strain evidence="3">JCM 3302</strain>
    </source>
</reference>
<dbReference type="Proteomes" id="UP000641386">
    <property type="component" value="Unassembled WGS sequence"/>
</dbReference>
<evidence type="ECO:0000313" key="4">
    <source>
        <dbReference type="Proteomes" id="UP000641386"/>
    </source>
</evidence>
<dbReference type="EMBL" id="BNBC01000001">
    <property type="protein sequence ID" value="GHE51964.1"/>
    <property type="molecule type" value="Genomic_DNA"/>
</dbReference>
<reference evidence="3" key="1">
    <citation type="journal article" date="2014" name="Int. J. Syst. Evol. Microbiol.">
        <title>Complete genome sequence of Corynebacterium casei LMG S-19264T (=DSM 44701T), isolated from a smear-ripened cheese.</title>
        <authorList>
            <consortium name="US DOE Joint Genome Institute (JGI-PGF)"/>
            <person name="Walter F."/>
            <person name="Albersmeier A."/>
            <person name="Kalinowski J."/>
            <person name="Ruckert C."/>
        </authorList>
    </citation>
    <scope>NUCLEOTIDE SEQUENCE</scope>
    <source>
        <strain evidence="3">JCM 3302</strain>
    </source>
</reference>
<evidence type="ECO:0000259" key="2">
    <source>
        <dbReference type="Pfam" id="PF00501"/>
    </source>
</evidence>
<keyword evidence="4" id="KW-1185">Reference proteome</keyword>
<dbReference type="RefSeq" id="WP_189895503.1">
    <property type="nucleotide sequence ID" value="NZ_BNBC01000001.1"/>
</dbReference>
<keyword evidence="3" id="KW-0436">Ligase</keyword>
<dbReference type="Gene3D" id="3.40.50.12780">
    <property type="entry name" value="N-terminal domain of ligase-like"/>
    <property type="match status" value="1"/>
</dbReference>
<dbReference type="InterPro" id="IPR042099">
    <property type="entry name" value="ANL_N_sf"/>
</dbReference>
<dbReference type="AlphaFoldDB" id="A0A918ZIL5"/>
<evidence type="ECO:0000313" key="3">
    <source>
        <dbReference type="EMBL" id="GHE51964.1"/>
    </source>
</evidence>
<dbReference type="InterPro" id="IPR000873">
    <property type="entry name" value="AMP-dep_synth/lig_dom"/>
</dbReference>
<dbReference type="SUPFAM" id="SSF56801">
    <property type="entry name" value="Acetyl-CoA synthetase-like"/>
    <property type="match status" value="1"/>
</dbReference>
<organism evidence="3 4">
    <name type="scientific">Streptomyces spiralis</name>
    <dbReference type="NCBI Taxonomy" id="66376"/>
    <lineage>
        <taxon>Bacteria</taxon>
        <taxon>Bacillati</taxon>
        <taxon>Actinomycetota</taxon>
        <taxon>Actinomycetes</taxon>
        <taxon>Kitasatosporales</taxon>
        <taxon>Streptomycetaceae</taxon>
        <taxon>Streptomyces</taxon>
    </lineage>
</organism>
<dbReference type="PANTHER" id="PTHR43767:SF1">
    <property type="entry name" value="NONRIBOSOMAL PEPTIDE SYNTHASE PES1 (EUROFUNG)-RELATED"/>
    <property type="match status" value="1"/>
</dbReference>
<dbReference type="Pfam" id="PF00501">
    <property type="entry name" value="AMP-binding"/>
    <property type="match status" value="1"/>
</dbReference>
<dbReference type="PANTHER" id="PTHR43767">
    <property type="entry name" value="LONG-CHAIN-FATTY-ACID--COA LIGASE"/>
    <property type="match status" value="1"/>
</dbReference>
<evidence type="ECO:0000256" key="1">
    <source>
        <dbReference type="SAM" id="MobiDB-lite"/>
    </source>
</evidence>